<protein>
    <submittedName>
        <fullName evidence="1">Uncharacterized protein</fullName>
    </submittedName>
</protein>
<name>A0ACC1TWP9_9AGAR</name>
<evidence type="ECO:0000313" key="1">
    <source>
        <dbReference type="EMBL" id="KAJ3808905.1"/>
    </source>
</evidence>
<proteinExistence type="predicted"/>
<evidence type="ECO:0000313" key="2">
    <source>
        <dbReference type="Proteomes" id="UP001163835"/>
    </source>
</evidence>
<sequence length="94" mass="10304">MSAITITYTVHPPIESVSPDDLPTSRTIEVPVNASQDGGNSYYSVLHGALEKARNEIGADLTIWRDAVGKLEVSKETKKEKKEDDDGEEEEDEG</sequence>
<dbReference type="EMBL" id="MU795191">
    <property type="protein sequence ID" value="KAJ3808905.1"/>
    <property type="molecule type" value="Genomic_DNA"/>
</dbReference>
<accession>A0ACC1TWP9</accession>
<keyword evidence="2" id="KW-1185">Reference proteome</keyword>
<dbReference type="Proteomes" id="UP001163835">
    <property type="component" value="Unassembled WGS sequence"/>
</dbReference>
<gene>
    <name evidence="1" type="ORF">F5876DRAFT_45072</name>
</gene>
<reference evidence="1" key="1">
    <citation type="submission" date="2022-09" db="EMBL/GenBank/DDBJ databases">
        <title>A Global Phylogenomic Analysis of the Shiitake Genus Lentinula.</title>
        <authorList>
            <consortium name="DOE Joint Genome Institute"/>
            <person name="Sierra-Patev S."/>
            <person name="Min B."/>
            <person name="Naranjo-Ortiz M."/>
            <person name="Looney B."/>
            <person name="Konkel Z."/>
            <person name="Slot J.C."/>
            <person name="Sakamoto Y."/>
            <person name="Steenwyk J.L."/>
            <person name="Rokas A."/>
            <person name="Carro J."/>
            <person name="Camarero S."/>
            <person name="Ferreira P."/>
            <person name="Molpeceres G."/>
            <person name="Ruiz-Duenas F.J."/>
            <person name="Serrano A."/>
            <person name="Henrissat B."/>
            <person name="Drula E."/>
            <person name="Hughes K.W."/>
            <person name="Mata J.L."/>
            <person name="Ishikawa N.K."/>
            <person name="Vargas-Isla R."/>
            <person name="Ushijima S."/>
            <person name="Smith C.A."/>
            <person name="Ahrendt S."/>
            <person name="Andreopoulos W."/>
            <person name="He G."/>
            <person name="Labutti K."/>
            <person name="Lipzen A."/>
            <person name="Ng V."/>
            <person name="Riley R."/>
            <person name="Sandor L."/>
            <person name="Barry K."/>
            <person name="Martinez A.T."/>
            <person name="Xiao Y."/>
            <person name="Gibbons J.G."/>
            <person name="Terashima K."/>
            <person name="Grigoriev I.V."/>
            <person name="Hibbett D.S."/>
        </authorList>
    </citation>
    <scope>NUCLEOTIDE SEQUENCE</scope>
    <source>
        <strain evidence="1">TMI1499</strain>
    </source>
</reference>
<comment type="caution">
    <text evidence="1">The sequence shown here is derived from an EMBL/GenBank/DDBJ whole genome shotgun (WGS) entry which is preliminary data.</text>
</comment>
<organism evidence="1 2">
    <name type="scientific">Lentinula aff. lateritia</name>
    <dbReference type="NCBI Taxonomy" id="2804960"/>
    <lineage>
        <taxon>Eukaryota</taxon>
        <taxon>Fungi</taxon>
        <taxon>Dikarya</taxon>
        <taxon>Basidiomycota</taxon>
        <taxon>Agaricomycotina</taxon>
        <taxon>Agaricomycetes</taxon>
        <taxon>Agaricomycetidae</taxon>
        <taxon>Agaricales</taxon>
        <taxon>Marasmiineae</taxon>
        <taxon>Omphalotaceae</taxon>
        <taxon>Lentinula</taxon>
    </lineage>
</organism>